<keyword evidence="2" id="KW-1185">Reference proteome</keyword>
<evidence type="ECO:0000313" key="2">
    <source>
        <dbReference type="Proteomes" id="UP000647587"/>
    </source>
</evidence>
<dbReference type="Proteomes" id="UP000647587">
    <property type="component" value="Unassembled WGS sequence"/>
</dbReference>
<gene>
    <name evidence="1" type="ORF">GCM10008955_38200</name>
</gene>
<accession>A0ABQ2F1A3</accession>
<dbReference type="EMBL" id="BMPP01000024">
    <property type="protein sequence ID" value="GGK40806.1"/>
    <property type="molecule type" value="Genomic_DNA"/>
</dbReference>
<evidence type="ECO:0000313" key="1">
    <source>
        <dbReference type="EMBL" id="GGK40806.1"/>
    </source>
</evidence>
<reference evidence="2" key="1">
    <citation type="journal article" date="2019" name="Int. J. Syst. Evol. Microbiol.">
        <title>The Global Catalogue of Microorganisms (GCM) 10K type strain sequencing project: providing services to taxonomists for standard genome sequencing and annotation.</title>
        <authorList>
            <consortium name="The Broad Institute Genomics Platform"/>
            <consortium name="The Broad Institute Genome Sequencing Center for Infectious Disease"/>
            <person name="Wu L."/>
            <person name="Ma J."/>
        </authorList>
    </citation>
    <scope>NUCLEOTIDE SEQUENCE [LARGE SCALE GENOMIC DNA]</scope>
    <source>
        <strain evidence="2">JCM 30331</strain>
    </source>
</reference>
<comment type="caution">
    <text evidence="1">The sequence shown here is derived from an EMBL/GenBank/DDBJ whole genome shotgun (WGS) entry which is preliminary data.</text>
</comment>
<name>A0ABQ2F1A3_9DEIO</name>
<organism evidence="1 2">
    <name type="scientific">Deinococcus malanensis</name>
    <dbReference type="NCBI Taxonomy" id="1706855"/>
    <lineage>
        <taxon>Bacteria</taxon>
        <taxon>Thermotogati</taxon>
        <taxon>Deinococcota</taxon>
        <taxon>Deinococci</taxon>
        <taxon>Deinococcales</taxon>
        <taxon>Deinococcaceae</taxon>
        <taxon>Deinococcus</taxon>
    </lineage>
</organism>
<sequence length="103" mass="11048">MIVGAVTKAGMRFVDALSKGDKDDVIGQLGIMRTTVSESRNILKEARLNKSGAVGLSILGLYGENPHRDHSNNQCSNSSCESITAEWEPAVGCEQGLTVRRCP</sequence>
<protein>
    <submittedName>
        <fullName evidence="1">Uncharacterized protein</fullName>
    </submittedName>
</protein>
<proteinExistence type="predicted"/>